<reference evidence="1 2" key="1">
    <citation type="submission" date="2021-07" db="EMBL/GenBank/DDBJ databases">
        <title>Clostridium weizhouense sp. nov., an anaerobic bacterium isolated from activated sludge of Petroleum wastewater.</title>
        <authorList>
            <person name="Li Q."/>
        </authorList>
    </citation>
    <scope>NUCLEOTIDE SEQUENCE [LARGE SCALE GENOMIC DNA]</scope>
    <source>
        <strain evidence="1 2">YB-6</strain>
    </source>
</reference>
<evidence type="ECO:0000313" key="2">
    <source>
        <dbReference type="Proteomes" id="UP001519921"/>
    </source>
</evidence>
<dbReference type="Proteomes" id="UP001519921">
    <property type="component" value="Unassembled WGS sequence"/>
</dbReference>
<protein>
    <submittedName>
        <fullName evidence="1">Uncharacterized protein</fullName>
    </submittedName>
</protein>
<organism evidence="1 2">
    <name type="scientific">Clostridium weizhouense</name>
    <dbReference type="NCBI Taxonomy" id="2859781"/>
    <lineage>
        <taxon>Bacteria</taxon>
        <taxon>Bacillati</taxon>
        <taxon>Bacillota</taxon>
        <taxon>Clostridia</taxon>
        <taxon>Eubacteriales</taxon>
        <taxon>Clostridiaceae</taxon>
        <taxon>Clostridium</taxon>
    </lineage>
</organism>
<dbReference type="EMBL" id="JAHXPT010000001">
    <property type="protein sequence ID" value="MBW6408624.1"/>
    <property type="molecule type" value="Genomic_DNA"/>
</dbReference>
<proteinExistence type="predicted"/>
<comment type="caution">
    <text evidence="1">The sequence shown here is derived from an EMBL/GenBank/DDBJ whole genome shotgun (WGS) entry which is preliminary data.</text>
</comment>
<accession>A0ABS7AIY1</accession>
<name>A0ABS7AIY1_9CLOT</name>
<dbReference type="RefSeq" id="WP_219777687.1">
    <property type="nucleotide sequence ID" value="NZ_JAHXPT010000001.1"/>
</dbReference>
<gene>
    <name evidence="1" type="ORF">KYD98_00795</name>
</gene>
<evidence type="ECO:0000313" key="1">
    <source>
        <dbReference type="EMBL" id="MBW6408624.1"/>
    </source>
</evidence>
<keyword evidence="2" id="KW-1185">Reference proteome</keyword>
<sequence>MDKKKLSQINKSKNKSLRLNKNKKKRLNKRKKKKLIKSYLRISLVLFAIISIGFFTAKKLYIMNKCSDLAYSVEHNFTSGLSNKNKLLRVQEMDLIYSDGKTAVVEASGLSKSEPHKQTSLQGNFRKDKNNSWILEEIYPLVSSND</sequence>